<evidence type="ECO:0000313" key="3">
    <source>
        <dbReference type="Proteomes" id="UP000799424"/>
    </source>
</evidence>
<keyword evidence="3" id="KW-1185">Reference proteome</keyword>
<feature type="compositionally biased region" description="Polar residues" evidence="1">
    <location>
        <begin position="130"/>
        <end position="147"/>
    </location>
</feature>
<evidence type="ECO:0000313" key="2">
    <source>
        <dbReference type="EMBL" id="KAF2831367.1"/>
    </source>
</evidence>
<feature type="region of interest" description="Disordered" evidence="1">
    <location>
        <begin position="87"/>
        <end position="111"/>
    </location>
</feature>
<organism evidence="2 3">
    <name type="scientific">Ophiobolus disseminans</name>
    <dbReference type="NCBI Taxonomy" id="1469910"/>
    <lineage>
        <taxon>Eukaryota</taxon>
        <taxon>Fungi</taxon>
        <taxon>Dikarya</taxon>
        <taxon>Ascomycota</taxon>
        <taxon>Pezizomycotina</taxon>
        <taxon>Dothideomycetes</taxon>
        <taxon>Pleosporomycetidae</taxon>
        <taxon>Pleosporales</taxon>
        <taxon>Pleosporineae</taxon>
        <taxon>Phaeosphaeriaceae</taxon>
        <taxon>Ophiobolus</taxon>
    </lineage>
</organism>
<dbReference type="EMBL" id="MU006218">
    <property type="protein sequence ID" value="KAF2831367.1"/>
    <property type="molecule type" value="Genomic_DNA"/>
</dbReference>
<evidence type="ECO:0000256" key="1">
    <source>
        <dbReference type="SAM" id="MobiDB-lite"/>
    </source>
</evidence>
<feature type="region of interest" description="Disordered" evidence="1">
    <location>
        <begin position="124"/>
        <end position="151"/>
    </location>
</feature>
<sequence>MVPEVLVHISTPATRQNDDLFRSLADSYLNFEPRTRYSHQTPQRSAGRSLSSSSCLTNVLAPAQIPHKRPAVETSILSTSKESYGSFPSHISSGGQEDVGTGSIGDGSVPTSSRLARLDRIHMRWKGQVNPGSSSIKGQRQSESNSRAPREVDTAFIEDTQLGAQALQSQLQDSYSTTDEDTSEGEVEPIVPLCEGPSVHNSSNSTSSIRSEVVNSATSIVLTSLHEIRSVLHTQRSIVNQIIEVQTPAQKELSVVSTEVDVHDQVVFGLEKTLDSSQPTRQPPRKKRKVLNNIDCSDAHNFSKLCFDAFPPAPKVSIEHPGRLPTQITNHLAAIKAQNPKRFRYSKKHRTPKADERGYWSISCSDWPASLQHEFWTLLHEHVSSGRLGWGTTLHREASSTHSLGQVRLYTWAEVAEHIWLMLWLCSKGQIVGSKTKWIDAGGAAVFEML</sequence>
<proteinExistence type="predicted"/>
<feature type="compositionally biased region" description="Low complexity" evidence="1">
    <location>
        <begin position="198"/>
        <end position="207"/>
    </location>
</feature>
<dbReference type="Proteomes" id="UP000799424">
    <property type="component" value="Unassembled WGS sequence"/>
</dbReference>
<feature type="compositionally biased region" description="Acidic residues" evidence="1">
    <location>
        <begin position="178"/>
        <end position="187"/>
    </location>
</feature>
<gene>
    <name evidence="2" type="ORF">CC86DRAFT_138514</name>
</gene>
<name>A0A6A7AFC3_9PLEO</name>
<accession>A0A6A7AFC3</accession>
<feature type="region of interest" description="Disordered" evidence="1">
    <location>
        <begin position="168"/>
        <end position="207"/>
    </location>
</feature>
<protein>
    <submittedName>
        <fullName evidence="2">Uncharacterized protein</fullName>
    </submittedName>
</protein>
<dbReference type="AlphaFoldDB" id="A0A6A7AFC3"/>
<dbReference type="OrthoDB" id="5395975at2759"/>
<reference evidence="2" key="1">
    <citation type="journal article" date="2020" name="Stud. Mycol.">
        <title>101 Dothideomycetes genomes: a test case for predicting lifestyles and emergence of pathogens.</title>
        <authorList>
            <person name="Haridas S."/>
            <person name="Albert R."/>
            <person name="Binder M."/>
            <person name="Bloem J."/>
            <person name="Labutti K."/>
            <person name="Salamov A."/>
            <person name="Andreopoulos B."/>
            <person name="Baker S."/>
            <person name="Barry K."/>
            <person name="Bills G."/>
            <person name="Bluhm B."/>
            <person name="Cannon C."/>
            <person name="Castanera R."/>
            <person name="Culley D."/>
            <person name="Daum C."/>
            <person name="Ezra D."/>
            <person name="Gonzalez J."/>
            <person name="Henrissat B."/>
            <person name="Kuo A."/>
            <person name="Liang C."/>
            <person name="Lipzen A."/>
            <person name="Lutzoni F."/>
            <person name="Magnuson J."/>
            <person name="Mondo S."/>
            <person name="Nolan M."/>
            <person name="Ohm R."/>
            <person name="Pangilinan J."/>
            <person name="Park H.-J."/>
            <person name="Ramirez L."/>
            <person name="Alfaro M."/>
            <person name="Sun H."/>
            <person name="Tritt A."/>
            <person name="Yoshinaga Y."/>
            <person name="Zwiers L.-H."/>
            <person name="Turgeon B."/>
            <person name="Goodwin S."/>
            <person name="Spatafora J."/>
            <person name="Crous P."/>
            <person name="Grigoriev I."/>
        </authorList>
    </citation>
    <scope>NUCLEOTIDE SEQUENCE</scope>
    <source>
        <strain evidence="2">CBS 113818</strain>
    </source>
</reference>